<gene>
    <name evidence="6" type="ORF">F2P81_018792</name>
</gene>
<dbReference type="GO" id="GO:0007411">
    <property type="term" value="P:axon guidance"/>
    <property type="evidence" value="ECO:0007669"/>
    <property type="project" value="TreeGrafter"/>
</dbReference>
<dbReference type="PANTHER" id="PTHR21559:SF21">
    <property type="entry name" value="DYSTROGLYCAN 1"/>
    <property type="match status" value="1"/>
</dbReference>
<dbReference type="GO" id="GO:0021675">
    <property type="term" value="P:nerve development"/>
    <property type="evidence" value="ECO:0007669"/>
    <property type="project" value="TreeGrafter"/>
</dbReference>
<dbReference type="GO" id="GO:0002009">
    <property type="term" value="P:morphogenesis of an epithelium"/>
    <property type="evidence" value="ECO:0007669"/>
    <property type="project" value="TreeGrafter"/>
</dbReference>
<comment type="caution">
    <text evidence="6">The sequence shown here is derived from an EMBL/GenBank/DDBJ whole genome shotgun (WGS) entry which is preliminary data.</text>
</comment>
<evidence type="ECO:0000313" key="6">
    <source>
        <dbReference type="EMBL" id="KAF0029687.1"/>
    </source>
</evidence>
<comment type="subcellular location">
    <subcellularLocation>
        <location evidence="1">Membrane</location>
    </subcellularLocation>
</comment>
<feature type="region of interest" description="Disordered" evidence="3">
    <location>
        <begin position="473"/>
        <end position="493"/>
    </location>
</feature>
<evidence type="ECO:0000259" key="5">
    <source>
        <dbReference type="PROSITE" id="PS51699"/>
    </source>
</evidence>
<protein>
    <recommendedName>
        <fullName evidence="5">Peptidase S72 domain-containing protein</fullName>
    </recommendedName>
</protein>
<feature type="compositionally biased region" description="Low complexity" evidence="3">
    <location>
        <begin position="479"/>
        <end position="493"/>
    </location>
</feature>
<organism evidence="6 7">
    <name type="scientific">Scophthalmus maximus</name>
    <name type="common">Turbot</name>
    <name type="synonym">Psetta maxima</name>
    <dbReference type="NCBI Taxonomy" id="52904"/>
    <lineage>
        <taxon>Eukaryota</taxon>
        <taxon>Metazoa</taxon>
        <taxon>Chordata</taxon>
        <taxon>Craniata</taxon>
        <taxon>Vertebrata</taxon>
        <taxon>Euteleostomi</taxon>
        <taxon>Actinopterygii</taxon>
        <taxon>Neopterygii</taxon>
        <taxon>Teleostei</taxon>
        <taxon>Neoteleostei</taxon>
        <taxon>Acanthomorphata</taxon>
        <taxon>Carangaria</taxon>
        <taxon>Pleuronectiformes</taxon>
        <taxon>Pleuronectoidei</taxon>
        <taxon>Scophthalmidae</taxon>
        <taxon>Scophthalmus</taxon>
    </lineage>
</organism>
<feature type="transmembrane region" description="Helical" evidence="4">
    <location>
        <begin position="1097"/>
        <end position="1122"/>
    </location>
</feature>
<reference evidence="6 7" key="1">
    <citation type="submission" date="2019-06" db="EMBL/GenBank/DDBJ databases">
        <title>Draft genomes of female and male turbot (Scophthalmus maximus).</title>
        <authorList>
            <person name="Xu H."/>
            <person name="Xu X.-W."/>
            <person name="Shao C."/>
            <person name="Chen S."/>
        </authorList>
    </citation>
    <scope>NUCLEOTIDE SEQUENCE [LARGE SCALE GENOMIC DNA]</scope>
    <source>
        <strain evidence="6">Ysfricsl-2016a</strain>
        <tissue evidence="6">Blood</tissue>
    </source>
</reference>
<evidence type="ECO:0000256" key="2">
    <source>
        <dbReference type="ARBA" id="ARBA00023136"/>
    </source>
</evidence>
<dbReference type="GO" id="GO:0043236">
    <property type="term" value="F:laminin binding"/>
    <property type="evidence" value="ECO:0007669"/>
    <property type="project" value="TreeGrafter"/>
</dbReference>
<dbReference type="GO" id="GO:0016203">
    <property type="term" value="P:muscle attachment"/>
    <property type="evidence" value="ECO:0007669"/>
    <property type="project" value="TreeGrafter"/>
</dbReference>
<dbReference type="InterPro" id="IPR030398">
    <property type="entry name" value="SEA_DG_dom"/>
</dbReference>
<feature type="region of interest" description="Disordered" evidence="3">
    <location>
        <begin position="666"/>
        <end position="688"/>
    </location>
</feature>
<dbReference type="EMBL" id="VEVO01000016">
    <property type="protein sequence ID" value="KAF0029687.1"/>
    <property type="molecule type" value="Genomic_DNA"/>
</dbReference>
<dbReference type="PROSITE" id="PS51699">
    <property type="entry name" value="SEA_DG"/>
    <property type="match status" value="1"/>
</dbReference>
<keyword evidence="4" id="KW-1133">Transmembrane helix</keyword>
<dbReference type="InterPro" id="IPR027468">
    <property type="entry name" value="Alpha-dystroglycan_domain_2"/>
</dbReference>
<evidence type="ECO:0000256" key="1">
    <source>
        <dbReference type="ARBA" id="ARBA00004370"/>
    </source>
</evidence>
<dbReference type="GO" id="GO:0005509">
    <property type="term" value="F:calcium ion binding"/>
    <property type="evidence" value="ECO:0007669"/>
    <property type="project" value="InterPro"/>
</dbReference>
<feature type="region of interest" description="Disordered" evidence="3">
    <location>
        <begin position="413"/>
        <end position="435"/>
    </location>
</feature>
<proteinExistence type="predicted"/>
<keyword evidence="4" id="KW-0812">Transmembrane</keyword>
<feature type="domain" description="Peptidase S72" evidence="5">
    <location>
        <begin position="924"/>
        <end position="1039"/>
    </location>
</feature>
<dbReference type="GO" id="GO:0016011">
    <property type="term" value="C:dystroglycan complex"/>
    <property type="evidence" value="ECO:0007669"/>
    <property type="project" value="TreeGrafter"/>
</dbReference>
<dbReference type="SUPFAM" id="SSF49313">
    <property type="entry name" value="Cadherin-like"/>
    <property type="match status" value="1"/>
</dbReference>
<name>A0A6A4S944_SCOMX</name>
<dbReference type="PANTHER" id="PTHR21559">
    <property type="entry name" value="DYSTROGLYCAN-RELATED"/>
    <property type="match status" value="1"/>
</dbReference>
<keyword evidence="2 4" id="KW-0472">Membrane</keyword>
<dbReference type="GO" id="GO:0005856">
    <property type="term" value="C:cytoskeleton"/>
    <property type="evidence" value="ECO:0007669"/>
    <property type="project" value="UniProtKB-SubCell"/>
</dbReference>
<accession>A0A6A4S944</accession>
<dbReference type="Gene3D" id="3.30.70.1040">
    <property type="entry name" value="Dystroglycan, domain 2"/>
    <property type="match status" value="1"/>
</dbReference>
<evidence type="ECO:0000256" key="4">
    <source>
        <dbReference type="SAM" id="Phobius"/>
    </source>
</evidence>
<dbReference type="Proteomes" id="UP000438429">
    <property type="component" value="Unassembled WGS sequence"/>
</dbReference>
<dbReference type="GO" id="GO:0042383">
    <property type="term" value="C:sarcolemma"/>
    <property type="evidence" value="ECO:0007669"/>
    <property type="project" value="TreeGrafter"/>
</dbReference>
<dbReference type="InterPro" id="IPR015919">
    <property type="entry name" value="Cadherin-like_sf"/>
</dbReference>
<evidence type="ECO:0000313" key="7">
    <source>
        <dbReference type="Proteomes" id="UP000438429"/>
    </source>
</evidence>
<feature type="compositionally biased region" description="Polar residues" evidence="3">
    <location>
        <begin position="423"/>
        <end position="435"/>
    </location>
</feature>
<sequence>MIFWANLLLKLNPATLDATQRLRLVSTVANYLRLPMGFVYLFSRRENFTQQQQKKKLRVCRRGGLVEKPDVSGDVAELLWPVGCPGEERLSDLATLLEHSVQTGGLERLLGAPVFEWRMLCAPEGLRHKVKRDLQRLKFVPTSTQFYQTERFDHSHPYLLPLKLEPSLSTFFLLRNHEGTELEPTHTEIAVNSFGKEDLLQHSGTRADTLPERVFKLTSEDHAFLHTSFCVVFFCSDPNWFSVHNSGEIKATEVTSDSPLSTSEYFWATDFFSSPFLPERVSTVSRFVGELSADAALLTSVPSYPSLPLTPAPYSVASALTHEAIDGASRASRLTLRPHLKETSLWTEDHRANHTESERRPTVSSQGHFIFSQEPTEDPNIVKPTLHNLPSVSHPPLTETRDDDVLLLASRLEPTQSPPPSKTIPTTQLFPDVSPTSCLTTGQLSITRETETAQHLSPAPSVMNQEVTSQMNLTTRDVSSTTSTGPQTPSGEVELESSLTTSLLEPSVTMLTPALPSELGLFSGQLDTPNIRNTLFSVEFVKASPASISLLQTLFWSLLPDSDISSLQQNLKSKVEMDFQSELGTELNLAPNGQTQTLFSGIFLTSLLPLQRTKSPQIISVTLSVLKDPSFEVGSSVKSTHERLQFLPSMKPTLVHTLQLEESQQIEPVPESQGHFKATAPSTAQEPRTTSPIHLMQSLEPSFPLCGPSVAKDHVLISGCTPPIKNAYLLNTTEHVLLSLTSYSPGEKHWMALPSQFFTFDSSGHFFSTQTSVDYTSSHLSSISSGTSFSIKTLSTDRRQSSVQPSSSSSLVSNSLNLPPRVLQSIPVLVATVGFPFLYSIPPETFLDPEDGEADALSLEIRLIDGPPLSVGTWLALDGLELCGVPLEVDLQFAPQHLLLVARDRLGLSATLPLTLDLRRSPFEPCHVFTLTTQRSLHSILRHRHTVDLLLTKLSRFFNSSGSHQLAVVSVAPGSTVVSWYNRSMCETGQMKTTRCHADLIHGMWLVMVSADGSVHREFREAMLPEFPITKVGPVSYRQVCFPTTPPPTFGSSTPPLHTTIYPGSGTNTSLSPTSNTCFSASTSVSPTSQQTHSHRWMAGMFTALLVVCLLILIAVVVAAVLHFCKDRGRSRTVAVWRANRLISGQGRDRRAIRPRRPPLFQPELPPPPLRLWIDLTQDDGRPLPIEQGPKPQDKVLQPCPIHYDFSNI</sequence>
<dbReference type="AlphaFoldDB" id="A0A6A4S944"/>
<evidence type="ECO:0000256" key="3">
    <source>
        <dbReference type="SAM" id="MobiDB-lite"/>
    </source>
</evidence>